<accession>A0A830ZYD9</accession>
<proteinExistence type="predicted"/>
<reference evidence="1 2" key="2">
    <citation type="submission" date="2013-04" db="EMBL/GenBank/DDBJ databases">
        <title>Comparative genomics of 12 strains of Erwinia amylovora identifies a pan-genome with a large conserved core and provides insights into host specificity.</title>
        <authorList>
            <person name="Mann R.A."/>
            <person name="Smits T.H.M."/>
            <person name="Buehlmann A."/>
            <person name="Blom J."/>
            <person name="Goesmann A."/>
            <person name="Frey J.E."/>
            <person name="Plummer K.M."/>
            <person name="Beer S.V."/>
            <person name="Luck J."/>
            <person name="Duffy B."/>
            <person name="Rodoni B."/>
        </authorList>
    </citation>
    <scope>NUCLEOTIDE SEQUENCE [LARGE SCALE GENOMIC DNA]</scope>
    <source>
        <strain evidence="2">CFBP 1232</strain>
    </source>
</reference>
<evidence type="ECO:0000313" key="1">
    <source>
        <dbReference type="EMBL" id="CCO95271.1"/>
    </source>
</evidence>
<dbReference type="Proteomes" id="UP000013111">
    <property type="component" value="Unassembled WGS sequence"/>
</dbReference>
<protein>
    <submittedName>
        <fullName evidence="1">Uncharacterized protein</fullName>
    </submittedName>
</protein>
<dbReference type="EMBL" id="CAPB01000039">
    <property type="protein sequence ID" value="CCO95271.1"/>
    <property type="molecule type" value="Genomic_DNA"/>
</dbReference>
<reference evidence="1 2" key="1">
    <citation type="submission" date="2012-11" db="EMBL/GenBank/DDBJ databases">
        <authorList>
            <person name="Linke B."/>
        </authorList>
    </citation>
    <scope>NUCLEOTIDE SEQUENCE [LARGE SCALE GENOMIC DNA]</scope>
    <source>
        <strain evidence="2">CFBP 1232</strain>
    </source>
</reference>
<evidence type="ECO:0000313" key="2">
    <source>
        <dbReference type="Proteomes" id="UP000013111"/>
    </source>
</evidence>
<dbReference type="AlphaFoldDB" id="A0A830ZYD9"/>
<organism evidence="1 2">
    <name type="scientific">Erwinia amylovora NBRC 12687 = CFBP 1232</name>
    <dbReference type="NCBI Taxonomy" id="1219359"/>
    <lineage>
        <taxon>Bacteria</taxon>
        <taxon>Pseudomonadati</taxon>
        <taxon>Pseudomonadota</taxon>
        <taxon>Gammaproteobacteria</taxon>
        <taxon>Enterobacterales</taxon>
        <taxon>Erwiniaceae</taxon>
        <taxon>Erwinia</taxon>
    </lineage>
</organism>
<comment type="caution">
    <text evidence="1">The sequence shown here is derived from an EMBL/GenBank/DDBJ whole genome shotgun (WGS) entry which is preliminary data.</text>
</comment>
<sequence>MAALCHLSANGAPAANRGFDGSQIVQAFGDC</sequence>
<name>A0A830ZYD9_ERWAM</name>
<gene>
    <name evidence="1" type="ORF">BN437_3370</name>
</gene>